<name>A0AAN6ZVE5_9PEZI</name>
<evidence type="ECO:0000256" key="1">
    <source>
        <dbReference type="SAM" id="MobiDB-lite"/>
    </source>
</evidence>
<protein>
    <submittedName>
        <fullName evidence="3">Uncharacterized protein</fullName>
    </submittedName>
</protein>
<feature type="signal peptide" evidence="2">
    <location>
        <begin position="1"/>
        <end position="17"/>
    </location>
</feature>
<evidence type="ECO:0000256" key="2">
    <source>
        <dbReference type="SAM" id="SignalP"/>
    </source>
</evidence>
<evidence type="ECO:0000313" key="3">
    <source>
        <dbReference type="EMBL" id="KAK4153410.1"/>
    </source>
</evidence>
<feature type="region of interest" description="Disordered" evidence="1">
    <location>
        <begin position="38"/>
        <end position="66"/>
    </location>
</feature>
<organism evidence="3 4">
    <name type="scientific">Chaetomidium leptoderma</name>
    <dbReference type="NCBI Taxonomy" id="669021"/>
    <lineage>
        <taxon>Eukaryota</taxon>
        <taxon>Fungi</taxon>
        <taxon>Dikarya</taxon>
        <taxon>Ascomycota</taxon>
        <taxon>Pezizomycotina</taxon>
        <taxon>Sordariomycetes</taxon>
        <taxon>Sordariomycetidae</taxon>
        <taxon>Sordariales</taxon>
        <taxon>Chaetomiaceae</taxon>
        <taxon>Chaetomidium</taxon>
    </lineage>
</organism>
<dbReference type="EMBL" id="MU856941">
    <property type="protein sequence ID" value="KAK4153410.1"/>
    <property type="molecule type" value="Genomic_DNA"/>
</dbReference>
<dbReference type="Proteomes" id="UP001302745">
    <property type="component" value="Unassembled WGS sequence"/>
</dbReference>
<sequence>MKVRAFTLVCLISGALAVPVPAEEAQLSQQVQTQQEVQAAAPASAMPQGFSSEGDEGDEWDPAMMMAGHDQMGHGEMGHGEMGNGQMNRPAGILAGNIDMDAFQQMVSHQVQQQVQAIEELVNQDSSDADGLMNALVDPMAHLDETLATGVSRLALPGLNIGGILGGSITAGTKKPAALALLTDLLRAVSTLLENLLTRGPIGGLLESLLGTVLGGVTGSVGGVLAGATGAGAGAAGDAASQIPALLASILGSVGTVLPGAGAGLVDLTGGGKP</sequence>
<reference evidence="3" key="2">
    <citation type="submission" date="2023-05" db="EMBL/GenBank/DDBJ databases">
        <authorList>
            <consortium name="Lawrence Berkeley National Laboratory"/>
            <person name="Steindorff A."/>
            <person name="Hensen N."/>
            <person name="Bonometti L."/>
            <person name="Westerberg I."/>
            <person name="Brannstrom I.O."/>
            <person name="Guillou S."/>
            <person name="Cros-Aarteil S."/>
            <person name="Calhoun S."/>
            <person name="Haridas S."/>
            <person name="Kuo A."/>
            <person name="Mondo S."/>
            <person name="Pangilinan J."/>
            <person name="Riley R."/>
            <person name="Labutti K."/>
            <person name="Andreopoulos B."/>
            <person name="Lipzen A."/>
            <person name="Chen C."/>
            <person name="Yanf M."/>
            <person name="Daum C."/>
            <person name="Ng V."/>
            <person name="Clum A."/>
            <person name="Ohm R."/>
            <person name="Martin F."/>
            <person name="Silar P."/>
            <person name="Natvig D."/>
            <person name="Lalanne C."/>
            <person name="Gautier V."/>
            <person name="Ament-Velasquez S.L."/>
            <person name="Kruys A."/>
            <person name="Hutchinson M.I."/>
            <person name="Powell A.J."/>
            <person name="Barry K."/>
            <person name="Miller A.N."/>
            <person name="Grigoriev I.V."/>
            <person name="Debuchy R."/>
            <person name="Gladieux P."/>
            <person name="Thoren M.H."/>
            <person name="Johannesson H."/>
        </authorList>
    </citation>
    <scope>NUCLEOTIDE SEQUENCE</scope>
    <source>
        <strain evidence="3">CBS 538.74</strain>
    </source>
</reference>
<accession>A0AAN6ZVE5</accession>
<comment type="caution">
    <text evidence="3">The sequence shown here is derived from an EMBL/GenBank/DDBJ whole genome shotgun (WGS) entry which is preliminary data.</text>
</comment>
<evidence type="ECO:0000313" key="4">
    <source>
        <dbReference type="Proteomes" id="UP001302745"/>
    </source>
</evidence>
<keyword evidence="2" id="KW-0732">Signal</keyword>
<gene>
    <name evidence="3" type="ORF">C8A00DRAFT_33840</name>
</gene>
<keyword evidence="4" id="KW-1185">Reference proteome</keyword>
<dbReference type="AlphaFoldDB" id="A0AAN6ZVE5"/>
<proteinExistence type="predicted"/>
<feature type="chain" id="PRO_5042862665" evidence="2">
    <location>
        <begin position="18"/>
        <end position="274"/>
    </location>
</feature>
<reference evidence="3" key="1">
    <citation type="journal article" date="2023" name="Mol. Phylogenet. Evol.">
        <title>Genome-scale phylogeny and comparative genomics of the fungal order Sordariales.</title>
        <authorList>
            <person name="Hensen N."/>
            <person name="Bonometti L."/>
            <person name="Westerberg I."/>
            <person name="Brannstrom I.O."/>
            <person name="Guillou S."/>
            <person name="Cros-Aarteil S."/>
            <person name="Calhoun S."/>
            <person name="Haridas S."/>
            <person name="Kuo A."/>
            <person name="Mondo S."/>
            <person name="Pangilinan J."/>
            <person name="Riley R."/>
            <person name="LaButti K."/>
            <person name="Andreopoulos B."/>
            <person name="Lipzen A."/>
            <person name="Chen C."/>
            <person name="Yan M."/>
            <person name="Daum C."/>
            <person name="Ng V."/>
            <person name="Clum A."/>
            <person name="Steindorff A."/>
            <person name="Ohm R.A."/>
            <person name="Martin F."/>
            <person name="Silar P."/>
            <person name="Natvig D.O."/>
            <person name="Lalanne C."/>
            <person name="Gautier V."/>
            <person name="Ament-Velasquez S.L."/>
            <person name="Kruys A."/>
            <person name="Hutchinson M.I."/>
            <person name="Powell A.J."/>
            <person name="Barry K."/>
            <person name="Miller A.N."/>
            <person name="Grigoriev I.V."/>
            <person name="Debuchy R."/>
            <person name="Gladieux P."/>
            <person name="Hiltunen Thoren M."/>
            <person name="Johannesson H."/>
        </authorList>
    </citation>
    <scope>NUCLEOTIDE SEQUENCE</scope>
    <source>
        <strain evidence="3">CBS 538.74</strain>
    </source>
</reference>